<dbReference type="PANTHER" id="PTHR23132:SF23">
    <property type="entry name" value="D-ALANINE--D-ALANINE LIGASE B"/>
    <property type="match status" value="1"/>
</dbReference>
<dbReference type="Pfam" id="PF07478">
    <property type="entry name" value="Dala_Dala_lig_C"/>
    <property type="match status" value="1"/>
</dbReference>
<evidence type="ECO:0000259" key="17">
    <source>
        <dbReference type="PROSITE" id="PS50975"/>
    </source>
</evidence>
<evidence type="ECO:0000256" key="13">
    <source>
        <dbReference type="HAMAP-Rule" id="MF_00047"/>
    </source>
</evidence>
<keyword evidence="7 16" id="KW-0547">Nucleotide-binding</keyword>
<keyword evidence="19" id="KW-1185">Reference proteome</keyword>
<dbReference type="InterPro" id="IPR005905">
    <property type="entry name" value="D_ala_D_ala"/>
</dbReference>
<sequence>MKVAVLQGGVGHEREVSLQSGRCVAEALRQGGMEVVESDITPDDMAVLDRSDIDVFFVALHGEFGEDGRLQQVLEDRGLIYTGCGPEASRLAFDKIASKNRFAEAGVAVAPTVEVAGRTPRAEIEAQLKDLGERFVVKPVRQGSSVGVYIVDGPAKAAACAVDVCAQFGDGMVEPFVRGREITVGVVGRKTLPIIEIRSRTGFYDYQAKYIDERTEYLFDTIADAELTERIGRDAMACFDALGCRDFARVDFILADDGVPYALEINTIPGFTTHSLLPKAAAKTGVSMSRLCVGIVEASFYRKPVQQNVRTVDSDSICF</sequence>
<dbReference type="GO" id="GO:0008716">
    <property type="term" value="F:D-alanine-D-alanine ligase activity"/>
    <property type="evidence" value="ECO:0007669"/>
    <property type="project" value="UniProtKB-UniRule"/>
</dbReference>
<feature type="active site" evidence="14">
    <location>
        <position position="275"/>
    </location>
</feature>
<comment type="similarity">
    <text evidence="3 13">Belongs to the D-alanine--D-alanine ligase family.</text>
</comment>
<feature type="domain" description="ATP-grasp" evidence="17">
    <location>
        <begin position="99"/>
        <end position="297"/>
    </location>
</feature>
<dbReference type="GO" id="GO:0009252">
    <property type="term" value="P:peptidoglycan biosynthetic process"/>
    <property type="evidence" value="ECO:0007669"/>
    <property type="project" value="UniProtKB-UniRule"/>
</dbReference>
<dbReference type="GO" id="GO:0046872">
    <property type="term" value="F:metal ion binding"/>
    <property type="evidence" value="ECO:0007669"/>
    <property type="project" value="UniProtKB-KW"/>
</dbReference>
<dbReference type="Gene3D" id="3.30.470.20">
    <property type="entry name" value="ATP-grasp fold, B domain"/>
    <property type="match status" value="1"/>
</dbReference>
<dbReference type="EC" id="6.3.2.4" evidence="4 13"/>
<comment type="catalytic activity">
    <reaction evidence="12 13">
        <text>2 D-alanine + ATP = D-alanyl-D-alanine + ADP + phosphate + H(+)</text>
        <dbReference type="Rhea" id="RHEA:11224"/>
        <dbReference type="ChEBI" id="CHEBI:15378"/>
        <dbReference type="ChEBI" id="CHEBI:30616"/>
        <dbReference type="ChEBI" id="CHEBI:43474"/>
        <dbReference type="ChEBI" id="CHEBI:57416"/>
        <dbReference type="ChEBI" id="CHEBI:57822"/>
        <dbReference type="ChEBI" id="CHEBI:456216"/>
        <dbReference type="EC" id="6.3.2.4"/>
    </reaction>
</comment>
<proteinExistence type="inferred from homology"/>
<dbReference type="PANTHER" id="PTHR23132">
    <property type="entry name" value="D-ALANINE--D-ALANINE LIGASE"/>
    <property type="match status" value="1"/>
</dbReference>
<feature type="active site" evidence="14">
    <location>
        <position position="144"/>
    </location>
</feature>
<dbReference type="InterPro" id="IPR011095">
    <property type="entry name" value="Dala_Dala_lig_C"/>
</dbReference>
<dbReference type="HAMAP" id="MF_00047">
    <property type="entry name" value="Dala_Dala_lig"/>
    <property type="match status" value="1"/>
</dbReference>
<dbReference type="InterPro" id="IPR013815">
    <property type="entry name" value="ATP_grasp_subdomain_1"/>
</dbReference>
<comment type="cofactor">
    <cofactor evidence="15">
        <name>Mg(2+)</name>
        <dbReference type="ChEBI" id="CHEBI:18420"/>
    </cofactor>
    <cofactor evidence="15">
        <name>Mn(2+)</name>
        <dbReference type="ChEBI" id="CHEBI:29035"/>
    </cofactor>
    <text evidence="15">Binds 2 magnesium or manganese ions per subunit.</text>
</comment>
<evidence type="ECO:0000313" key="18">
    <source>
        <dbReference type="EMBL" id="MDI6449433.1"/>
    </source>
</evidence>
<keyword evidence="10 13" id="KW-0573">Peptidoglycan synthesis</keyword>
<organism evidence="18 19">
    <name type="scientific">Anaerobaca lacustris</name>
    <dbReference type="NCBI Taxonomy" id="3044600"/>
    <lineage>
        <taxon>Bacteria</taxon>
        <taxon>Pseudomonadati</taxon>
        <taxon>Planctomycetota</taxon>
        <taxon>Phycisphaerae</taxon>
        <taxon>Sedimentisphaerales</taxon>
        <taxon>Anaerobacaceae</taxon>
        <taxon>Anaerobaca</taxon>
    </lineage>
</organism>
<dbReference type="Proteomes" id="UP001431776">
    <property type="component" value="Unassembled WGS sequence"/>
</dbReference>
<dbReference type="NCBIfam" id="TIGR01205">
    <property type="entry name" value="D_ala_D_alaTIGR"/>
    <property type="match status" value="1"/>
</dbReference>
<dbReference type="Pfam" id="PF01820">
    <property type="entry name" value="Dala_Dala_lig_N"/>
    <property type="match status" value="1"/>
</dbReference>
<keyword evidence="9 13" id="KW-0133">Cell shape</keyword>
<feature type="binding site" evidence="15">
    <location>
        <position position="264"/>
    </location>
    <ligand>
        <name>Mg(2+)</name>
        <dbReference type="ChEBI" id="CHEBI:18420"/>
        <label>1</label>
    </ligand>
</feature>
<keyword evidence="15" id="KW-0479">Metal-binding</keyword>
<dbReference type="PROSITE" id="PS50975">
    <property type="entry name" value="ATP_GRASP"/>
    <property type="match status" value="1"/>
</dbReference>
<comment type="subcellular location">
    <subcellularLocation>
        <location evidence="2 13">Cytoplasm</location>
    </subcellularLocation>
</comment>
<accession>A0AAW6U0U7</accession>
<dbReference type="GO" id="GO:0071555">
    <property type="term" value="P:cell wall organization"/>
    <property type="evidence" value="ECO:0007669"/>
    <property type="project" value="UniProtKB-KW"/>
</dbReference>
<dbReference type="PIRSF" id="PIRSF039102">
    <property type="entry name" value="Ddl/VanB"/>
    <property type="match status" value="1"/>
</dbReference>
<evidence type="ECO:0000256" key="1">
    <source>
        <dbReference type="ARBA" id="ARBA00001936"/>
    </source>
</evidence>
<feature type="binding site" evidence="15">
    <location>
        <position position="264"/>
    </location>
    <ligand>
        <name>Mg(2+)</name>
        <dbReference type="ChEBI" id="CHEBI:18420"/>
        <label>2</label>
    </ligand>
</feature>
<reference evidence="18" key="1">
    <citation type="submission" date="2023-05" db="EMBL/GenBank/DDBJ databases">
        <title>Anaerotaeda fermentans gen. nov., sp. nov., a novel anaerobic planctomycete of the new family within the order Sedimentisphaerales isolated from Taman Peninsula, Russia.</title>
        <authorList>
            <person name="Khomyakova M.A."/>
            <person name="Merkel A.Y."/>
            <person name="Slobodkin A.I."/>
        </authorList>
    </citation>
    <scope>NUCLEOTIDE SEQUENCE</scope>
    <source>
        <strain evidence="18">M17dextr</strain>
    </source>
</reference>
<evidence type="ECO:0000256" key="12">
    <source>
        <dbReference type="ARBA" id="ARBA00047614"/>
    </source>
</evidence>
<comment type="pathway">
    <text evidence="13">Cell wall biogenesis; peptidoglycan biosynthesis.</text>
</comment>
<dbReference type="SUPFAM" id="SSF56059">
    <property type="entry name" value="Glutathione synthetase ATP-binding domain-like"/>
    <property type="match status" value="1"/>
</dbReference>
<comment type="caution">
    <text evidence="18">The sequence shown here is derived from an EMBL/GenBank/DDBJ whole genome shotgun (WGS) entry which is preliminary data.</text>
</comment>
<evidence type="ECO:0000256" key="8">
    <source>
        <dbReference type="ARBA" id="ARBA00022840"/>
    </source>
</evidence>
<dbReference type="NCBIfam" id="NF002378">
    <property type="entry name" value="PRK01372.1"/>
    <property type="match status" value="1"/>
</dbReference>
<evidence type="ECO:0000256" key="11">
    <source>
        <dbReference type="ARBA" id="ARBA00023316"/>
    </source>
</evidence>
<keyword evidence="8 16" id="KW-0067">ATP-binding</keyword>
<evidence type="ECO:0000313" key="19">
    <source>
        <dbReference type="Proteomes" id="UP001431776"/>
    </source>
</evidence>
<feature type="binding site" evidence="15">
    <location>
        <position position="266"/>
    </location>
    <ligand>
        <name>Mg(2+)</name>
        <dbReference type="ChEBI" id="CHEBI:18420"/>
        <label>2</label>
    </ligand>
</feature>
<evidence type="ECO:0000256" key="7">
    <source>
        <dbReference type="ARBA" id="ARBA00022741"/>
    </source>
</evidence>
<feature type="active site" evidence="14">
    <location>
        <position position="13"/>
    </location>
</feature>
<dbReference type="GO" id="GO:0008360">
    <property type="term" value="P:regulation of cell shape"/>
    <property type="evidence" value="ECO:0007669"/>
    <property type="project" value="UniProtKB-KW"/>
</dbReference>
<dbReference type="PROSITE" id="PS00844">
    <property type="entry name" value="DALA_DALA_LIGASE_2"/>
    <property type="match status" value="1"/>
</dbReference>
<keyword evidence="6 13" id="KW-0436">Ligase</keyword>
<evidence type="ECO:0000256" key="2">
    <source>
        <dbReference type="ARBA" id="ARBA00004496"/>
    </source>
</evidence>
<evidence type="ECO:0000256" key="9">
    <source>
        <dbReference type="ARBA" id="ARBA00022960"/>
    </source>
</evidence>
<dbReference type="EMBL" id="JASCXX010000010">
    <property type="protein sequence ID" value="MDI6449433.1"/>
    <property type="molecule type" value="Genomic_DNA"/>
</dbReference>
<dbReference type="InterPro" id="IPR016185">
    <property type="entry name" value="PreATP-grasp_dom_sf"/>
</dbReference>
<dbReference type="InterPro" id="IPR000291">
    <property type="entry name" value="D-Ala_lig_Van_CS"/>
</dbReference>
<dbReference type="GO" id="GO:0005524">
    <property type="term" value="F:ATP binding"/>
    <property type="evidence" value="ECO:0007669"/>
    <property type="project" value="UniProtKB-UniRule"/>
</dbReference>
<comment type="function">
    <text evidence="13">Cell wall formation.</text>
</comment>
<protein>
    <recommendedName>
        <fullName evidence="4 13">D-alanine--D-alanine ligase</fullName>
        <ecNumber evidence="4 13">6.3.2.4</ecNumber>
    </recommendedName>
    <alternativeName>
        <fullName evidence="13">D-Ala-D-Ala ligase</fullName>
    </alternativeName>
    <alternativeName>
        <fullName evidence="13">D-alanylalanine synthetase</fullName>
    </alternativeName>
</protein>
<dbReference type="InterPro" id="IPR011761">
    <property type="entry name" value="ATP-grasp"/>
</dbReference>
<gene>
    <name evidence="13" type="primary">ddl</name>
    <name evidence="18" type="ORF">QJ522_10305</name>
</gene>
<evidence type="ECO:0000256" key="4">
    <source>
        <dbReference type="ARBA" id="ARBA00012216"/>
    </source>
</evidence>
<dbReference type="GO" id="GO:0005737">
    <property type="term" value="C:cytoplasm"/>
    <property type="evidence" value="ECO:0007669"/>
    <property type="project" value="UniProtKB-SubCell"/>
</dbReference>
<dbReference type="Gene3D" id="3.40.50.20">
    <property type="match status" value="1"/>
</dbReference>
<evidence type="ECO:0000256" key="15">
    <source>
        <dbReference type="PIRSR" id="PIRSR039102-3"/>
    </source>
</evidence>
<keyword evidence="15" id="KW-0460">Magnesium</keyword>
<keyword evidence="5 13" id="KW-0963">Cytoplasm</keyword>
<dbReference type="SUPFAM" id="SSF52440">
    <property type="entry name" value="PreATP-grasp domain"/>
    <property type="match status" value="1"/>
</dbReference>
<dbReference type="InterPro" id="IPR011127">
    <property type="entry name" value="Dala_Dala_lig_N"/>
</dbReference>
<evidence type="ECO:0000256" key="16">
    <source>
        <dbReference type="PROSITE-ProRule" id="PRU00409"/>
    </source>
</evidence>
<evidence type="ECO:0000256" key="14">
    <source>
        <dbReference type="PIRSR" id="PIRSR039102-1"/>
    </source>
</evidence>
<name>A0AAW6U0U7_9BACT</name>
<dbReference type="Gene3D" id="3.30.1490.20">
    <property type="entry name" value="ATP-grasp fold, A domain"/>
    <property type="match status" value="1"/>
</dbReference>
<comment type="cofactor">
    <cofactor evidence="1">
        <name>Mn(2+)</name>
        <dbReference type="ChEBI" id="CHEBI:29035"/>
    </cofactor>
</comment>
<evidence type="ECO:0000256" key="3">
    <source>
        <dbReference type="ARBA" id="ARBA00010871"/>
    </source>
</evidence>
<evidence type="ECO:0000256" key="6">
    <source>
        <dbReference type="ARBA" id="ARBA00022598"/>
    </source>
</evidence>
<dbReference type="RefSeq" id="WP_349244839.1">
    <property type="nucleotide sequence ID" value="NZ_JASCXX010000010.1"/>
</dbReference>
<feature type="binding site" evidence="15">
    <location>
        <position position="251"/>
    </location>
    <ligand>
        <name>Mg(2+)</name>
        <dbReference type="ChEBI" id="CHEBI:18420"/>
        <label>1</label>
    </ligand>
</feature>
<dbReference type="AlphaFoldDB" id="A0AAW6U0U7"/>
<evidence type="ECO:0000256" key="10">
    <source>
        <dbReference type="ARBA" id="ARBA00022984"/>
    </source>
</evidence>
<keyword evidence="15" id="KW-0464">Manganese</keyword>
<evidence type="ECO:0000256" key="5">
    <source>
        <dbReference type="ARBA" id="ARBA00022490"/>
    </source>
</evidence>
<keyword evidence="11 13" id="KW-0961">Cell wall biogenesis/degradation</keyword>